<accession>A0ACB8RP72</accession>
<keyword evidence="2" id="KW-1185">Reference proteome</keyword>
<reference evidence="1" key="2">
    <citation type="journal article" date="2022" name="New Phytol.">
        <title>Evolutionary transition to the ectomycorrhizal habit in the genomes of a hyperdiverse lineage of mushroom-forming fungi.</title>
        <authorList>
            <person name="Looney B."/>
            <person name="Miyauchi S."/>
            <person name="Morin E."/>
            <person name="Drula E."/>
            <person name="Courty P.E."/>
            <person name="Kohler A."/>
            <person name="Kuo A."/>
            <person name="LaButti K."/>
            <person name="Pangilinan J."/>
            <person name="Lipzen A."/>
            <person name="Riley R."/>
            <person name="Andreopoulos W."/>
            <person name="He G."/>
            <person name="Johnson J."/>
            <person name="Nolan M."/>
            <person name="Tritt A."/>
            <person name="Barry K.W."/>
            <person name="Grigoriev I.V."/>
            <person name="Nagy L.G."/>
            <person name="Hibbett D."/>
            <person name="Henrissat B."/>
            <person name="Matheny P.B."/>
            <person name="Labbe J."/>
            <person name="Martin F.M."/>
        </authorList>
    </citation>
    <scope>NUCLEOTIDE SEQUENCE</scope>
    <source>
        <strain evidence="1">FP105234-sp</strain>
    </source>
</reference>
<dbReference type="Proteomes" id="UP000814033">
    <property type="component" value="Unassembled WGS sequence"/>
</dbReference>
<reference evidence="1" key="1">
    <citation type="submission" date="2021-02" db="EMBL/GenBank/DDBJ databases">
        <authorList>
            <consortium name="DOE Joint Genome Institute"/>
            <person name="Ahrendt S."/>
            <person name="Looney B.P."/>
            <person name="Miyauchi S."/>
            <person name="Morin E."/>
            <person name="Drula E."/>
            <person name="Courty P.E."/>
            <person name="Chicoki N."/>
            <person name="Fauchery L."/>
            <person name="Kohler A."/>
            <person name="Kuo A."/>
            <person name="Labutti K."/>
            <person name="Pangilinan J."/>
            <person name="Lipzen A."/>
            <person name="Riley R."/>
            <person name="Andreopoulos W."/>
            <person name="He G."/>
            <person name="Johnson J."/>
            <person name="Barry K.W."/>
            <person name="Grigoriev I.V."/>
            <person name="Nagy L."/>
            <person name="Hibbett D."/>
            <person name="Henrissat B."/>
            <person name="Matheny P.B."/>
            <person name="Labbe J."/>
            <person name="Martin F."/>
        </authorList>
    </citation>
    <scope>NUCLEOTIDE SEQUENCE</scope>
    <source>
        <strain evidence="1">FP105234-sp</strain>
    </source>
</reference>
<gene>
    <name evidence="1" type="ORF">FA95DRAFT_1573640</name>
</gene>
<organism evidence="1 2">
    <name type="scientific">Auriscalpium vulgare</name>
    <dbReference type="NCBI Taxonomy" id="40419"/>
    <lineage>
        <taxon>Eukaryota</taxon>
        <taxon>Fungi</taxon>
        <taxon>Dikarya</taxon>
        <taxon>Basidiomycota</taxon>
        <taxon>Agaricomycotina</taxon>
        <taxon>Agaricomycetes</taxon>
        <taxon>Russulales</taxon>
        <taxon>Auriscalpiaceae</taxon>
        <taxon>Auriscalpium</taxon>
    </lineage>
</organism>
<proteinExistence type="predicted"/>
<protein>
    <submittedName>
        <fullName evidence="1">Uncharacterized protein</fullName>
    </submittedName>
</protein>
<comment type="caution">
    <text evidence="1">The sequence shown here is derived from an EMBL/GenBank/DDBJ whole genome shotgun (WGS) entry which is preliminary data.</text>
</comment>
<sequence>MSRGHLSLDELQEVNFDCSEYDDNFDWYKRQWVQMFEHATHVSSVVVTGGPTSYILRALDPSVLTRYSTFAPDIILFPELESLVIYNVHFSESAAKNDSGEEDDDEGVNVSSLVSCLSARQARGNVVRLLRLSAMYQDSC</sequence>
<name>A0ACB8RP72_9AGAM</name>
<evidence type="ECO:0000313" key="1">
    <source>
        <dbReference type="EMBL" id="KAI0045717.1"/>
    </source>
</evidence>
<dbReference type="EMBL" id="MU275944">
    <property type="protein sequence ID" value="KAI0045717.1"/>
    <property type="molecule type" value="Genomic_DNA"/>
</dbReference>
<evidence type="ECO:0000313" key="2">
    <source>
        <dbReference type="Proteomes" id="UP000814033"/>
    </source>
</evidence>